<keyword evidence="1" id="KW-0812">Transmembrane</keyword>
<sequence>MSNAHHHKKTGSNGFLRDIGIIAISVLVAVILVKSGILLHVINSVNGFGFLSSFIAGVFFTSVFTTAPAIAALGEISITHSLFMTAFFGALGAMLGDLVIFRFMRDTFSEHISHMVQMRGMSRRLKHLFKLRFFHWFTLLLGGLIIASPFPDELGLSLLGFSHMRTSRFLPMSFTFNFVGILLVGLAARALAQ</sequence>
<dbReference type="EMBL" id="PFBK01000003">
    <property type="protein sequence ID" value="PIR83902.1"/>
    <property type="molecule type" value="Genomic_DNA"/>
</dbReference>
<evidence type="ECO:0000313" key="3">
    <source>
        <dbReference type="Proteomes" id="UP000231192"/>
    </source>
</evidence>
<reference evidence="3" key="1">
    <citation type="submission" date="2017-09" db="EMBL/GenBank/DDBJ databases">
        <title>Depth-based differentiation of microbial function through sediment-hosted aquifers and enrichment of novel symbionts in the deep terrestrial subsurface.</title>
        <authorList>
            <person name="Probst A.J."/>
            <person name="Ladd B."/>
            <person name="Jarett J.K."/>
            <person name="Geller-Mcgrath D.E."/>
            <person name="Sieber C.M.K."/>
            <person name="Emerson J.B."/>
            <person name="Anantharaman K."/>
            <person name="Thomas B.C."/>
            <person name="Malmstrom R."/>
            <person name="Stieglmeier M."/>
            <person name="Klingl A."/>
            <person name="Woyke T."/>
            <person name="Ryan C.M."/>
            <person name="Banfield J.F."/>
        </authorList>
    </citation>
    <scope>NUCLEOTIDE SEQUENCE [LARGE SCALE GENOMIC DNA]</scope>
</reference>
<feature type="transmembrane region" description="Helical" evidence="1">
    <location>
        <begin position="20"/>
        <end position="41"/>
    </location>
</feature>
<name>A0A2H0UBY4_9BACT</name>
<feature type="transmembrane region" description="Helical" evidence="1">
    <location>
        <begin position="82"/>
        <end position="101"/>
    </location>
</feature>
<protein>
    <submittedName>
        <fullName evidence="2">Uncharacterized protein</fullName>
    </submittedName>
</protein>
<evidence type="ECO:0000313" key="2">
    <source>
        <dbReference type="EMBL" id="PIR83902.1"/>
    </source>
</evidence>
<evidence type="ECO:0000256" key="1">
    <source>
        <dbReference type="SAM" id="Phobius"/>
    </source>
</evidence>
<accession>A0A2H0UBY4</accession>
<feature type="transmembrane region" description="Helical" evidence="1">
    <location>
        <begin position="170"/>
        <end position="192"/>
    </location>
</feature>
<dbReference type="Proteomes" id="UP000231192">
    <property type="component" value="Unassembled WGS sequence"/>
</dbReference>
<organism evidence="2 3">
    <name type="scientific">Candidatus Kaiserbacteria bacterium CG10_big_fil_rev_8_21_14_0_10_51_14</name>
    <dbReference type="NCBI Taxonomy" id="1974610"/>
    <lineage>
        <taxon>Bacteria</taxon>
        <taxon>Candidatus Kaiseribacteriota</taxon>
    </lineage>
</organism>
<feature type="transmembrane region" description="Helical" evidence="1">
    <location>
        <begin position="133"/>
        <end position="150"/>
    </location>
</feature>
<gene>
    <name evidence="2" type="ORF">COU18_00600</name>
</gene>
<feature type="transmembrane region" description="Helical" evidence="1">
    <location>
        <begin position="48"/>
        <end position="70"/>
    </location>
</feature>
<dbReference type="AlphaFoldDB" id="A0A2H0UBY4"/>
<keyword evidence="1" id="KW-1133">Transmembrane helix</keyword>
<keyword evidence="1" id="KW-0472">Membrane</keyword>
<comment type="caution">
    <text evidence="2">The sequence shown here is derived from an EMBL/GenBank/DDBJ whole genome shotgun (WGS) entry which is preliminary data.</text>
</comment>
<proteinExistence type="predicted"/>